<evidence type="ECO:0000256" key="1">
    <source>
        <dbReference type="SAM" id="MobiDB-lite"/>
    </source>
</evidence>
<dbReference type="AlphaFoldDB" id="A0A5N6TGM1"/>
<dbReference type="EMBL" id="ML742365">
    <property type="protein sequence ID" value="KAE8145269.1"/>
    <property type="molecule type" value="Genomic_DNA"/>
</dbReference>
<keyword evidence="3" id="KW-1185">Reference proteome</keyword>
<feature type="compositionally biased region" description="Basic and acidic residues" evidence="1">
    <location>
        <begin position="141"/>
        <end position="153"/>
    </location>
</feature>
<reference evidence="2 3" key="1">
    <citation type="submission" date="2019-04" db="EMBL/GenBank/DDBJ databases">
        <title>Friends and foes A comparative genomics study of 23 Aspergillus species from section Flavi.</title>
        <authorList>
            <consortium name="DOE Joint Genome Institute"/>
            <person name="Kjaerbolling I."/>
            <person name="Vesth T."/>
            <person name="Frisvad J.C."/>
            <person name="Nybo J.L."/>
            <person name="Theobald S."/>
            <person name="Kildgaard S."/>
            <person name="Isbrandt T."/>
            <person name="Kuo A."/>
            <person name="Sato A."/>
            <person name="Lyhne E.K."/>
            <person name="Kogle M.E."/>
            <person name="Wiebenga A."/>
            <person name="Kun R.S."/>
            <person name="Lubbers R.J."/>
            <person name="Makela M.R."/>
            <person name="Barry K."/>
            <person name="Chovatia M."/>
            <person name="Clum A."/>
            <person name="Daum C."/>
            <person name="Haridas S."/>
            <person name="He G."/>
            <person name="LaButti K."/>
            <person name="Lipzen A."/>
            <person name="Mondo S."/>
            <person name="Riley R."/>
            <person name="Salamov A."/>
            <person name="Simmons B.A."/>
            <person name="Magnuson J.K."/>
            <person name="Henrissat B."/>
            <person name="Mortensen U.H."/>
            <person name="Larsen T.O."/>
            <person name="Devries R.P."/>
            <person name="Grigoriev I.V."/>
            <person name="Machida M."/>
            <person name="Baker S.E."/>
            <person name="Andersen M.R."/>
        </authorList>
    </citation>
    <scope>NUCLEOTIDE SEQUENCE [LARGE SCALE GENOMIC DNA]</scope>
    <source>
        <strain evidence="2 3">IBT 18842</strain>
    </source>
</reference>
<proteinExistence type="predicted"/>
<evidence type="ECO:0000313" key="3">
    <source>
        <dbReference type="Proteomes" id="UP000325780"/>
    </source>
</evidence>
<feature type="region of interest" description="Disordered" evidence="1">
    <location>
        <begin position="128"/>
        <end position="155"/>
    </location>
</feature>
<accession>A0A5N6TGM1</accession>
<sequence>MTKSHYDAEEIPSYEESIQSAPAKPNVPLHRHLDDSRVQRVQSILSIYVDPLLVQQASSGLYQTTFILVPSNVAGVATPKEPEPVGFPASTVVKLVRLKGEEHTAEFWRQPGVLRELESSLRARLVASGHRVEDDSTEQVPLEKGDGKAEGPQKKRRSFLGKLLGGSSDVVVVDQKLGWRAEEVRPGRKLGRDQVRVGVAWKEVCLRVENEMGLFENCNVPGICLSVEVGQ</sequence>
<feature type="region of interest" description="Disordered" evidence="1">
    <location>
        <begin position="1"/>
        <end position="29"/>
    </location>
</feature>
<name>A0A5N6TGM1_ASPAV</name>
<evidence type="ECO:0000313" key="2">
    <source>
        <dbReference type="EMBL" id="KAE8145269.1"/>
    </source>
</evidence>
<protein>
    <submittedName>
        <fullName evidence="2">Uncharacterized protein</fullName>
    </submittedName>
</protein>
<dbReference type="OrthoDB" id="3914029at2759"/>
<organism evidence="2 3">
    <name type="scientific">Aspergillus avenaceus</name>
    <dbReference type="NCBI Taxonomy" id="36643"/>
    <lineage>
        <taxon>Eukaryota</taxon>
        <taxon>Fungi</taxon>
        <taxon>Dikarya</taxon>
        <taxon>Ascomycota</taxon>
        <taxon>Pezizomycotina</taxon>
        <taxon>Eurotiomycetes</taxon>
        <taxon>Eurotiomycetidae</taxon>
        <taxon>Eurotiales</taxon>
        <taxon>Aspergillaceae</taxon>
        <taxon>Aspergillus</taxon>
        <taxon>Aspergillus subgen. Circumdati</taxon>
    </lineage>
</organism>
<gene>
    <name evidence="2" type="ORF">BDV25DRAFT_74119</name>
</gene>
<dbReference type="Proteomes" id="UP000325780">
    <property type="component" value="Unassembled WGS sequence"/>
</dbReference>